<keyword evidence="7" id="KW-0963">Cytoplasm</keyword>
<feature type="binding site" evidence="7">
    <location>
        <position position="18"/>
    </location>
    <ligand>
        <name>Mg(2+)</name>
        <dbReference type="ChEBI" id="CHEBI:18420"/>
    </ligand>
</feature>
<dbReference type="UniPathway" id="UPA00053">
    <property type="reaction ID" value="UER00088"/>
</dbReference>
<reference evidence="8 9" key="1">
    <citation type="submission" date="2017-09" db="EMBL/GenBank/DDBJ databases">
        <title>Complete genome sequence of Oxytococcus suis strain ZY16052.</title>
        <authorList>
            <person name="Li F."/>
        </authorList>
    </citation>
    <scope>NUCLEOTIDE SEQUENCE [LARGE SCALE GENOMIC DNA]</scope>
    <source>
        <strain evidence="8 9">ZY16052</strain>
    </source>
</reference>
<dbReference type="GO" id="GO:0009423">
    <property type="term" value="P:chorismate biosynthetic process"/>
    <property type="evidence" value="ECO:0007669"/>
    <property type="project" value="UniProtKB-UniRule"/>
</dbReference>
<keyword evidence="4 7" id="KW-0418">Kinase</keyword>
<comment type="subcellular location">
    <subcellularLocation>
        <location evidence="7">Cytoplasm</location>
    </subcellularLocation>
</comment>
<dbReference type="GO" id="GO:0005829">
    <property type="term" value="C:cytosol"/>
    <property type="evidence" value="ECO:0007669"/>
    <property type="project" value="TreeGrafter"/>
</dbReference>
<comment type="subunit">
    <text evidence="7">Monomer.</text>
</comment>
<keyword evidence="5 7" id="KW-0067">ATP-binding</keyword>
<keyword evidence="6 7" id="KW-0057">Aromatic amino acid biosynthesis</keyword>
<dbReference type="Gene3D" id="3.40.50.300">
    <property type="entry name" value="P-loop containing nucleotide triphosphate hydrolases"/>
    <property type="match status" value="1"/>
</dbReference>
<protein>
    <recommendedName>
        <fullName evidence="7">Shikimate kinase</fullName>
        <shortName evidence="7">SK</shortName>
        <ecNumber evidence="7">2.7.1.71</ecNumber>
    </recommendedName>
</protein>
<keyword evidence="7" id="KW-0479">Metal-binding</keyword>
<keyword evidence="2 7" id="KW-0808">Transferase</keyword>
<evidence type="ECO:0000256" key="5">
    <source>
        <dbReference type="ARBA" id="ARBA00022840"/>
    </source>
</evidence>
<dbReference type="InterPro" id="IPR027417">
    <property type="entry name" value="P-loop_NTPase"/>
</dbReference>
<dbReference type="KEGG" id="abae:CL176_05185"/>
<comment type="pathway">
    <text evidence="7">Metabolic intermediate biosynthesis; chorismate biosynthesis; chorismate from D-erythrose 4-phosphate and phosphoenolpyruvate: step 5/7.</text>
</comment>
<organism evidence="8 9">
    <name type="scientific">Suicoccus acidiformans</name>
    <dbReference type="NCBI Taxonomy" id="2036206"/>
    <lineage>
        <taxon>Bacteria</taxon>
        <taxon>Bacillati</taxon>
        <taxon>Bacillota</taxon>
        <taxon>Bacilli</taxon>
        <taxon>Lactobacillales</taxon>
        <taxon>Aerococcaceae</taxon>
        <taxon>Suicoccus</taxon>
    </lineage>
</organism>
<comment type="cofactor">
    <cofactor evidence="7">
        <name>Mg(2+)</name>
        <dbReference type="ChEBI" id="CHEBI:18420"/>
    </cofactor>
    <text evidence="7">Binds 1 Mg(2+) ion per subunit.</text>
</comment>
<dbReference type="OrthoDB" id="9792692at2"/>
<evidence type="ECO:0000256" key="1">
    <source>
        <dbReference type="ARBA" id="ARBA00022605"/>
    </source>
</evidence>
<dbReference type="GO" id="GO:0009073">
    <property type="term" value="P:aromatic amino acid family biosynthetic process"/>
    <property type="evidence" value="ECO:0007669"/>
    <property type="project" value="UniProtKB-KW"/>
</dbReference>
<dbReference type="InterPro" id="IPR031322">
    <property type="entry name" value="Shikimate/glucono_kinase"/>
</dbReference>
<evidence type="ECO:0000256" key="7">
    <source>
        <dbReference type="HAMAP-Rule" id="MF_00109"/>
    </source>
</evidence>
<dbReference type="CDD" id="cd00464">
    <property type="entry name" value="SK"/>
    <property type="match status" value="1"/>
</dbReference>
<keyword evidence="9" id="KW-1185">Reference proteome</keyword>
<dbReference type="GO" id="GO:0000287">
    <property type="term" value="F:magnesium ion binding"/>
    <property type="evidence" value="ECO:0007669"/>
    <property type="project" value="UniProtKB-UniRule"/>
</dbReference>
<dbReference type="HAMAP" id="MF_00109">
    <property type="entry name" value="Shikimate_kinase"/>
    <property type="match status" value="1"/>
</dbReference>
<feature type="binding site" evidence="7">
    <location>
        <position position="137"/>
    </location>
    <ligand>
        <name>substrate</name>
    </ligand>
</feature>
<dbReference type="PANTHER" id="PTHR21087:SF16">
    <property type="entry name" value="SHIKIMATE KINASE 1, CHLOROPLASTIC"/>
    <property type="match status" value="1"/>
</dbReference>
<sequence>MVMMKNIVLIGLPGSGKSTLGKLLADELNCTYYDMDCVIEDNLNQSIISIFKDKGEAYFREIEYNVADKITKHNQASVIATGGGVVTMQKTMVVLKENGYTIFLNRPLNKIYADIETKNRPLLRDNIFRLESLYNQRIHLYREYADYIIDNNGEINNCLDKLIEVSNKILLANT</sequence>
<keyword evidence="3 7" id="KW-0547">Nucleotide-binding</keyword>
<dbReference type="GO" id="GO:0008652">
    <property type="term" value="P:amino acid biosynthetic process"/>
    <property type="evidence" value="ECO:0007669"/>
    <property type="project" value="UniProtKB-KW"/>
</dbReference>
<accession>A0A347WK33</accession>
<evidence type="ECO:0000256" key="6">
    <source>
        <dbReference type="ARBA" id="ARBA00023141"/>
    </source>
</evidence>
<feature type="binding site" evidence="7">
    <location>
        <position position="60"/>
    </location>
    <ligand>
        <name>substrate</name>
    </ligand>
</feature>
<dbReference type="GO" id="GO:0004765">
    <property type="term" value="F:shikimate kinase activity"/>
    <property type="evidence" value="ECO:0007669"/>
    <property type="project" value="UniProtKB-UniRule"/>
</dbReference>
<name>A0A347WK33_9LACT</name>
<dbReference type="InterPro" id="IPR000623">
    <property type="entry name" value="Shikimate_kinase/TSH1"/>
</dbReference>
<dbReference type="Proteomes" id="UP000263232">
    <property type="component" value="Chromosome"/>
</dbReference>
<gene>
    <name evidence="7" type="primary">aroK</name>
    <name evidence="8" type="ORF">CL176_05185</name>
</gene>
<evidence type="ECO:0000313" key="9">
    <source>
        <dbReference type="Proteomes" id="UP000263232"/>
    </source>
</evidence>
<dbReference type="GO" id="GO:0005524">
    <property type="term" value="F:ATP binding"/>
    <property type="evidence" value="ECO:0007669"/>
    <property type="project" value="UniProtKB-UniRule"/>
</dbReference>
<dbReference type="PANTHER" id="PTHR21087">
    <property type="entry name" value="SHIKIMATE KINASE"/>
    <property type="match status" value="1"/>
</dbReference>
<dbReference type="Pfam" id="PF01202">
    <property type="entry name" value="SKI"/>
    <property type="match status" value="1"/>
</dbReference>
<evidence type="ECO:0000256" key="4">
    <source>
        <dbReference type="ARBA" id="ARBA00022777"/>
    </source>
</evidence>
<dbReference type="EC" id="2.7.1.71" evidence="7"/>
<dbReference type="AlphaFoldDB" id="A0A347WK33"/>
<dbReference type="EMBL" id="CP023434">
    <property type="protein sequence ID" value="AXY25440.1"/>
    <property type="molecule type" value="Genomic_DNA"/>
</dbReference>
<comment type="caution">
    <text evidence="7">Lacks conserved residue(s) required for the propagation of feature annotation.</text>
</comment>
<feature type="binding site" evidence="7">
    <location>
        <position position="36"/>
    </location>
    <ligand>
        <name>substrate</name>
    </ligand>
</feature>
<proteinExistence type="inferred from homology"/>
<evidence type="ECO:0000256" key="3">
    <source>
        <dbReference type="ARBA" id="ARBA00022741"/>
    </source>
</evidence>
<keyword evidence="1 7" id="KW-0028">Amino-acid biosynthesis</keyword>
<feature type="binding site" evidence="7">
    <location>
        <position position="83"/>
    </location>
    <ligand>
        <name>substrate</name>
    </ligand>
</feature>
<comment type="catalytic activity">
    <reaction evidence="7">
        <text>shikimate + ATP = 3-phosphoshikimate + ADP + H(+)</text>
        <dbReference type="Rhea" id="RHEA:13121"/>
        <dbReference type="ChEBI" id="CHEBI:15378"/>
        <dbReference type="ChEBI" id="CHEBI:30616"/>
        <dbReference type="ChEBI" id="CHEBI:36208"/>
        <dbReference type="ChEBI" id="CHEBI:145989"/>
        <dbReference type="ChEBI" id="CHEBI:456216"/>
        <dbReference type="EC" id="2.7.1.71"/>
    </reaction>
</comment>
<evidence type="ECO:0000256" key="2">
    <source>
        <dbReference type="ARBA" id="ARBA00022679"/>
    </source>
</evidence>
<feature type="binding site" evidence="7">
    <location>
        <position position="120"/>
    </location>
    <ligand>
        <name>ATP</name>
        <dbReference type="ChEBI" id="CHEBI:30616"/>
    </ligand>
</feature>
<keyword evidence="7" id="KW-0460">Magnesium</keyword>
<feature type="binding site" evidence="7">
    <location>
        <begin position="14"/>
        <end position="19"/>
    </location>
    <ligand>
        <name>ATP</name>
        <dbReference type="ChEBI" id="CHEBI:30616"/>
    </ligand>
</feature>
<dbReference type="SUPFAM" id="SSF52540">
    <property type="entry name" value="P-loop containing nucleoside triphosphate hydrolases"/>
    <property type="match status" value="1"/>
</dbReference>
<comment type="function">
    <text evidence="7">Catalyzes the specific phosphorylation of the 3-hydroxyl group of shikimic acid using ATP as a cosubstrate.</text>
</comment>
<evidence type="ECO:0000313" key="8">
    <source>
        <dbReference type="EMBL" id="AXY25440.1"/>
    </source>
</evidence>
<comment type="similarity">
    <text evidence="7">Belongs to the shikimate kinase family.</text>
</comment>
<dbReference type="PRINTS" id="PR01100">
    <property type="entry name" value="SHIKIMTKNASE"/>
</dbReference>